<dbReference type="InterPro" id="IPR011448">
    <property type="entry name" value="DUF1554"/>
</dbReference>
<name>A0A4R8MTM0_LEPME</name>
<gene>
    <name evidence="2" type="ORF">CLV96_1643</name>
</gene>
<dbReference type="SUPFAM" id="SSF56436">
    <property type="entry name" value="C-type lectin-like"/>
    <property type="match status" value="1"/>
</dbReference>
<proteinExistence type="predicted"/>
<reference evidence="2 3" key="1">
    <citation type="submission" date="2019-03" db="EMBL/GenBank/DDBJ databases">
        <title>Genomic Encyclopedia of Archaeal and Bacterial Type Strains, Phase II (KMG-II): from individual species to whole genera.</title>
        <authorList>
            <person name="Goeker M."/>
        </authorList>
    </citation>
    <scope>NUCLEOTIDE SEQUENCE [LARGE SCALE GENOMIC DNA]</scope>
    <source>
        <strain evidence="2 3">DSM 21537</strain>
    </source>
</reference>
<dbReference type="PROSITE" id="PS51257">
    <property type="entry name" value="PROKAR_LIPOPROTEIN"/>
    <property type="match status" value="1"/>
</dbReference>
<dbReference type="RefSeq" id="WP_243836438.1">
    <property type="nucleotide sequence ID" value="NZ_RQGE01000025.1"/>
</dbReference>
<accession>A0A4R8MTM0</accession>
<dbReference type="Gene3D" id="3.10.100.10">
    <property type="entry name" value="Mannose-Binding Protein A, subunit A"/>
    <property type="match status" value="1"/>
</dbReference>
<dbReference type="InterPro" id="IPR016186">
    <property type="entry name" value="C-type_lectin-like/link_sf"/>
</dbReference>
<dbReference type="STRING" id="1193051.LEP1GSC017_2306"/>
<dbReference type="GeneID" id="79826959"/>
<keyword evidence="3" id="KW-1185">Reference proteome</keyword>
<dbReference type="Pfam" id="PF07588">
    <property type="entry name" value="DUF1554"/>
    <property type="match status" value="1"/>
</dbReference>
<dbReference type="InterPro" id="IPR016187">
    <property type="entry name" value="CTDL_fold"/>
</dbReference>
<sequence>MFNGKSLIFGKFTRIFILIASVTMTLALSFSCAEKSENSDLSSAAVALVTQNQSSSSATTANTSTGTCATNGFCKMFATAGAATKNAGIAGLDNNCQTDTNKPSGGGTYKALVTDGVNRKACTTANCSGGTSEHIGWVLKPNKEYRRKDGTTVIGTTTANGVFSFPLTNSVEILANLVITNGIVTGMNADWTSNASDCLDWTTNAGGNSTTFGTWDSTGSGLIGGVGTSGCSNVHMLVCVEQ</sequence>
<dbReference type="EMBL" id="SORO01000001">
    <property type="protein sequence ID" value="TDY72643.1"/>
    <property type="molecule type" value="Genomic_DNA"/>
</dbReference>
<feature type="domain" description="DUF1554" evidence="1">
    <location>
        <begin position="85"/>
        <end position="214"/>
    </location>
</feature>
<protein>
    <submittedName>
        <fullName evidence="2">Uncharacterized protein DUF1554</fullName>
    </submittedName>
</protein>
<evidence type="ECO:0000259" key="1">
    <source>
        <dbReference type="Pfam" id="PF07588"/>
    </source>
</evidence>
<comment type="caution">
    <text evidence="2">The sequence shown here is derived from an EMBL/GenBank/DDBJ whole genome shotgun (WGS) entry which is preliminary data.</text>
</comment>
<evidence type="ECO:0000313" key="2">
    <source>
        <dbReference type="EMBL" id="TDY72643.1"/>
    </source>
</evidence>
<organism evidence="2 3">
    <name type="scientific">Leptospira meyeri</name>
    <dbReference type="NCBI Taxonomy" id="29508"/>
    <lineage>
        <taxon>Bacteria</taxon>
        <taxon>Pseudomonadati</taxon>
        <taxon>Spirochaetota</taxon>
        <taxon>Spirochaetia</taxon>
        <taxon>Leptospirales</taxon>
        <taxon>Leptospiraceae</taxon>
        <taxon>Leptospira</taxon>
    </lineage>
</organism>
<dbReference type="Proteomes" id="UP000294684">
    <property type="component" value="Unassembled WGS sequence"/>
</dbReference>
<dbReference type="AlphaFoldDB" id="A0A4R8MTM0"/>
<evidence type="ECO:0000313" key="3">
    <source>
        <dbReference type="Proteomes" id="UP000294684"/>
    </source>
</evidence>